<evidence type="ECO:0000256" key="3">
    <source>
        <dbReference type="SAM" id="Phobius"/>
    </source>
</evidence>
<dbReference type="PROSITE" id="PS51755">
    <property type="entry name" value="OMPR_PHOB"/>
    <property type="match status" value="1"/>
</dbReference>
<keyword evidence="1 2" id="KW-0238">DNA-binding</keyword>
<dbReference type="SUPFAM" id="SSF46894">
    <property type="entry name" value="C-terminal effector domain of the bipartite response regulators"/>
    <property type="match status" value="1"/>
</dbReference>
<keyword evidence="6" id="KW-1185">Reference proteome</keyword>
<feature type="DNA-binding region" description="OmpR/PhoB-type" evidence="2">
    <location>
        <begin position="1"/>
        <end position="102"/>
    </location>
</feature>
<feature type="domain" description="OmpR/PhoB-type" evidence="4">
    <location>
        <begin position="1"/>
        <end position="102"/>
    </location>
</feature>
<evidence type="ECO:0000313" key="5">
    <source>
        <dbReference type="EMBL" id="VUS85455.1"/>
    </source>
</evidence>
<dbReference type="SMART" id="SM00862">
    <property type="entry name" value="Trans_reg_C"/>
    <property type="match status" value="1"/>
</dbReference>
<feature type="transmembrane region" description="Helical" evidence="3">
    <location>
        <begin position="127"/>
        <end position="147"/>
    </location>
</feature>
<gene>
    <name evidence="5" type="ORF">SB6411_03212</name>
</gene>
<evidence type="ECO:0000313" key="6">
    <source>
        <dbReference type="Proteomes" id="UP000317652"/>
    </source>
</evidence>
<evidence type="ECO:0000256" key="1">
    <source>
        <dbReference type="ARBA" id="ARBA00023125"/>
    </source>
</evidence>
<keyword evidence="3" id="KW-0812">Transmembrane</keyword>
<dbReference type="Gene3D" id="1.10.10.10">
    <property type="entry name" value="Winged helix-like DNA-binding domain superfamily/Winged helix DNA-binding domain"/>
    <property type="match status" value="1"/>
</dbReference>
<dbReference type="EMBL" id="CABGGS010000045">
    <property type="protein sequence ID" value="VUS85455.1"/>
    <property type="molecule type" value="Genomic_DNA"/>
</dbReference>
<keyword evidence="3" id="KW-1133">Transmembrane helix</keyword>
<accession>A0ABY6VHN3</accession>
<name>A0ABY6VHN3_9ENTR</name>
<dbReference type="Proteomes" id="UP000317652">
    <property type="component" value="Unassembled WGS sequence"/>
</dbReference>
<organism evidence="5 6">
    <name type="scientific">Klebsiella spallanzanii</name>
    <dbReference type="NCBI Taxonomy" id="2587528"/>
    <lineage>
        <taxon>Bacteria</taxon>
        <taxon>Pseudomonadati</taxon>
        <taxon>Pseudomonadota</taxon>
        <taxon>Gammaproteobacteria</taxon>
        <taxon>Enterobacterales</taxon>
        <taxon>Enterobacteriaceae</taxon>
        <taxon>Klebsiella/Raoultella group</taxon>
        <taxon>Klebsiella</taxon>
    </lineage>
</organism>
<dbReference type="CDD" id="cd00383">
    <property type="entry name" value="trans_reg_C"/>
    <property type="match status" value="1"/>
</dbReference>
<evidence type="ECO:0000259" key="4">
    <source>
        <dbReference type="PROSITE" id="PS51755"/>
    </source>
</evidence>
<keyword evidence="3" id="KW-0472">Membrane</keyword>
<dbReference type="InterPro" id="IPR016032">
    <property type="entry name" value="Sig_transdc_resp-reg_C-effctor"/>
</dbReference>
<comment type="caution">
    <text evidence="5">The sequence shown here is derived from an EMBL/GenBank/DDBJ whole genome shotgun (WGS) entry which is preliminary data.</text>
</comment>
<dbReference type="InterPro" id="IPR036388">
    <property type="entry name" value="WH-like_DNA-bd_sf"/>
</dbReference>
<reference evidence="5 6" key="1">
    <citation type="submission" date="2019-07" db="EMBL/GenBank/DDBJ databases">
        <authorList>
            <person name="Brisse S."/>
            <person name="Rodrigues C."/>
            <person name="Thorpe H."/>
        </authorList>
    </citation>
    <scope>NUCLEOTIDE SEQUENCE [LARGE SCALE GENOMIC DNA]</scope>
    <source>
        <strain evidence="5">SB6411</strain>
    </source>
</reference>
<sequence>MIFIIGEVIKFNSEDGSITHDETHESIVLTLTASRLLEALLKSPHEIYYRDQLLSRVWDDYGLQGSNSSLNQYISILRRSLATFGCENFIITVPKMGFRLNPDIALHLPIDSSHCEQKQDKFKKKSLLSKGFFILFAFVSLLIYILFSYSDHLRMKDSNHYSLYYDRLDNGCDVVFIKNLTKERKDKAKKYIEKIISDNAIICGSDKKIIFDQNGLFTSDRMQRTLFSICIKDINQQIVSCDNVYYHNWKPL</sequence>
<dbReference type="InterPro" id="IPR001867">
    <property type="entry name" value="OmpR/PhoB-type_DNA-bd"/>
</dbReference>
<proteinExistence type="predicted"/>
<evidence type="ECO:0000256" key="2">
    <source>
        <dbReference type="PROSITE-ProRule" id="PRU01091"/>
    </source>
</evidence>
<protein>
    <recommendedName>
        <fullName evidence="4">OmpR/PhoB-type domain-containing protein</fullName>
    </recommendedName>
</protein>
<dbReference type="Pfam" id="PF00486">
    <property type="entry name" value="Trans_reg_C"/>
    <property type="match status" value="1"/>
</dbReference>
<dbReference type="RefSeq" id="WP_142982563.1">
    <property type="nucleotide sequence ID" value="NZ_CABGGS010000045.1"/>
</dbReference>